<evidence type="ECO:0000256" key="4">
    <source>
        <dbReference type="ARBA" id="ARBA00022989"/>
    </source>
</evidence>
<feature type="transmembrane region" description="Helical" evidence="6">
    <location>
        <begin position="409"/>
        <end position="432"/>
    </location>
</feature>
<dbReference type="GO" id="GO:0015141">
    <property type="term" value="F:succinate transmembrane transporter activity"/>
    <property type="evidence" value="ECO:0007669"/>
    <property type="project" value="UniProtKB-ARBA"/>
</dbReference>
<keyword evidence="2" id="KW-0813">Transport</keyword>
<protein>
    <submittedName>
        <fullName evidence="7">Anion transporter</fullName>
    </submittedName>
</protein>
<accession>Q1QAV3</accession>
<name>Q1QAV3_PSYCK</name>
<dbReference type="Proteomes" id="UP000002425">
    <property type="component" value="Chromosome"/>
</dbReference>
<keyword evidence="4 6" id="KW-1133">Transmembrane helix</keyword>
<keyword evidence="8" id="KW-1185">Reference proteome</keyword>
<feature type="transmembrane region" description="Helical" evidence="6">
    <location>
        <begin position="370"/>
        <end position="389"/>
    </location>
</feature>
<evidence type="ECO:0000256" key="2">
    <source>
        <dbReference type="ARBA" id="ARBA00022448"/>
    </source>
</evidence>
<feature type="transmembrane region" description="Helical" evidence="6">
    <location>
        <begin position="30"/>
        <end position="48"/>
    </location>
</feature>
<organism evidence="7 8">
    <name type="scientific">Psychrobacter cryohalolentis (strain ATCC BAA-1226 / DSM 17306 / VKM B-2378 / K5)</name>
    <dbReference type="NCBI Taxonomy" id="335284"/>
    <lineage>
        <taxon>Bacteria</taxon>
        <taxon>Pseudomonadati</taxon>
        <taxon>Pseudomonadota</taxon>
        <taxon>Gammaproteobacteria</taxon>
        <taxon>Moraxellales</taxon>
        <taxon>Moraxellaceae</taxon>
        <taxon>Psychrobacter</taxon>
    </lineage>
</organism>
<feature type="transmembrane region" description="Helical" evidence="6">
    <location>
        <begin position="231"/>
        <end position="251"/>
    </location>
</feature>
<evidence type="ECO:0000256" key="5">
    <source>
        <dbReference type="ARBA" id="ARBA00023136"/>
    </source>
</evidence>
<dbReference type="HOGENOM" id="CLU_005170_0_2_6"/>
<evidence type="ECO:0000313" key="8">
    <source>
        <dbReference type="Proteomes" id="UP000002425"/>
    </source>
</evidence>
<dbReference type="PROSITE" id="PS01271">
    <property type="entry name" value="NA_SULFATE"/>
    <property type="match status" value="1"/>
</dbReference>
<gene>
    <name evidence="7" type="ordered locus">Pcryo_1421</name>
</gene>
<evidence type="ECO:0000256" key="3">
    <source>
        <dbReference type="ARBA" id="ARBA00022692"/>
    </source>
</evidence>
<dbReference type="EMBL" id="CP000323">
    <property type="protein sequence ID" value="ABE75200.1"/>
    <property type="molecule type" value="Genomic_DNA"/>
</dbReference>
<dbReference type="Pfam" id="PF00939">
    <property type="entry name" value="Na_sulph_symp"/>
    <property type="match status" value="1"/>
</dbReference>
<evidence type="ECO:0000313" key="7">
    <source>
        <dbReference type="EMBL" id="ABE75200.1"/>
    </source>
</evidence>
<dbReference type="STRING" id="335284.Pcryo_1421"/>
<feature type="transmembrane region" description="Helical" evidence="6">
    <location>
        <begin position="189"/>
        <end position="210"/>
    </location>
</feature>
<dbReference type="InterPro" id="IPR031312">
    <property type="entry name" value="Na/sul_symport_CS"/>
</dbReference>
<dbReference type="KEGG" id="pcr:Pcryo_1421"/>
<feature type="transmembrane region" description="Helical" evidence="6">
    <location>
        <begin position="453"/>
        <end position="473"/>
    </location>
</feature>
<dbReference type="InterPro" id="IPR001898">
    <property type="entry name" value="SLC13A/DASS"/>
</dbReference>
<dbReference type="RefSeq" id="WP_011513752.1">
    <property type="nucleotide sequence ID" value="NC_007969.1"/>
</dbReference>
<evidence type="ECO:0000256" key="6">
    <source>
        <dbReference type="SAM" id="Phobius"/>
    </source>
</evidence>
<sequence length="474" mass="50112">MSEKKLDSHLPNDGNEYLFTDTFPKGTGKGLIVVAIAAVISLFIYNVLPYDISANKGLAMLFFIGVLWLTEAVHVTITAILVVVVGALIGLPDFDAEIGLQSFANPIIYLFFGGFALAAALHVQQLDRKIALKILSMSGGNLRNAVFLIFGVTAFLSMWISNTATAAMMLPLALGILTQVDREKDRGTFVFVLLGIAYSASLGGLGTIVGSPPNAIAAKALDIAFVDWMKFGIPMMLVLLPLLLGAMYLFLKPNLNRQVTLNEDDEAIAWNKPRVLTIIVFIVTALSWILSKQIGAALNIADVDSIVALLAASAVVSLGLVSWKQVSDNTDWGVLMLFGGGIALSTVLKVSGASLVLGQAVANGLSSAPLIVVVLAVAAFIIFLTEFASNTASAALLVPVFAAIAEQMGLPPAVLVMIIGIGASCAFMLPVATPPNAIVFGTGLIKQTEMIRVGVILNVISTFIIGLWAYFFLL</sequence>
<dbReference type="PANTHER" id="PTHR10283:SF82">
    <property type="entry name" value="SOLUTE CARRIER FAMILY 13 MEMBER 2"/>
    <property type="match status" value="1"/>
</dbReference>
<feature type="transmembrane region" description="Helical" evidence="6">
    <location>
        <begin position="144"/>
        <end position="177"/>
    </location>
</feature>
<proteinExistence type="predicted"/>
<dbReference type="NCBIfam" id="TIGR00785">
    <property type="entry name" value="dass"/>
    <property type="match status" value="1"/>
</dbReference>
<reference evidence="7" key="1">
    <citation type="submission" date="2006-03" db="EMBL/GenBank/DDBJ databases">
        <title>Complete sequence of chromosome of Psychrobacter cryohalolentis K5.</title>
        <authorList>
            <consortium name="US DOE Joint Genome Institute"/>
            <person name="Copeland A."/>
            <person name="Lucas S."/>
            <person name="Lapidus A."/>
            <person name="Barry K."/>
            <person name="Detter J.C."/>
            <person name="Glavina del Rio T."/>
            <person name="Hammon N."/>
            <person name="Israni S."/>
            <person name="Dalin E."/>
            <person name="Tice H."/>
            <person name="Pitluck S."/>
            <person name="Brettin T."/>
            <person name="Bruce D."/>
            <person name="Han C."/>
            <person name="Tapia R."/>
            <person name="Sims D.R."/>
            <person name="Gilna P."/>
            <person name="Schmutz J."/>
            <person name="Larimer F."/>
            <person name="Land M."/>
            <person name="Hauser L."/>
            <person name="Kyrpides N."/>
            <person name="Kim E."/>
            <person name="Richardson P."/>
        </authorList>
    </citation>
    <scope>NUCLEOTIDE SEQUENCE</scope>
    <source>
        <strain evidence="7">K5</strain>
    </source>
</reference>
<keyword evidence="5 6" id="KW-0472">Membrane</keyword>
<comment type="subcellular location">
    <subcellularLocation>
        <location evidence="1">Membrane</location>
        <topology evidence="1">Multi-pass membrane protein</topology>
    </subcellularLocation>
</comment>
<evidence type="ECO:0000256" key="1">
    <source>
        <dbReference type="ARBA" id="ARBA00004141"/>
    </source>
</evidence>
<dbReference type="eggNOG" id="COG0471">
    <property type="taxonomic scope" value="Bacteria"/>
</dbReference>
<dbReference type="GO" id="GO:0005886">
    <property type="term" value="C:plasma membrane"/>
    <property type="evidence" value="ECO:0007669"/>
    <property type="project" value="TreeGrafter"/>
</dbReference>
<feature type="transmembrane region" description="Helical" evidence="6">
    <location>
        <begin position="60"/>
        <end position="91"/>
    </location>
</feature>
<feature type="transmembrane region" description="Helical" evidence="6">
    <location>
        <begin position="271"/>
        <end position="291"/>
    </location>
</feature>
<dbReference type="PANTHER" id="PTHR10283">
    <property type="entry name" value="SOLUTE CARRIER FAMILY 13 MEMBER"/>
    <property type="match status" value="1"/>
</dbReference>
<feature type="transmembrane region" description="Helical" evidence="6">
    <location>
        <begin position="335"/>
        <end position="358"/>
    </location>
</feature>
<dbReference type="AlphaFoldDB" id="Q1QAV3"/>
<dbReference type="CDD" id="cd01115">
    <property type="entry name" value="SLC13_permease"/>
    <property type="match status" value="1"/>
</dbReference>
<keyword evidence="3 6" id="KW-0812">Transmembrane</keyword>
<feature type="transmembrane region" description="Helical" evidence="6">
    <location>
        <begin position="103"/>
        <end position="123"/>
    </location>
</feature>
<feature type="transmembrane region" description="Helical" evidence="6">
    <location>
        <begin position="303"/>
        <end position="323"/>
    </location>
</feature>